<evidence type="ECO:0000259" key="1">
    <source>
        <dbReference type="PROSITE" id="PS50263"/>
    </source>
</evidence>
<dbReference type="GO" id="GO:0050152">
    <property type="term" value="F:omega-amidase activity"/>
    <property type="evidence" value="ECO:0007669"/>
    <property type="project" value="TreeGrafter"/>
</dbReference>
<feature type="domain" description="CN hydrolase" evidence="1">
    <location>
        <begin position="1"/>
        <end position="236"/>
    </location>
</feature>
<sequence>MKIAALQTDIVWEDPDENFARLRPLIAQARAAGAELVVLPEMFAHGFSMDSQRIREPADGPSARFLADTAREHGLWLCGSFPEHAGGADPRPHNTLLLCAPDGAEHRYRKIHPFSLAGEHEHYQAGRELVTVRVDDLRVSFFICYDLRFADEFWAAAHDTDAYVVVANWPERRRAHWSTLLRARAIENQAYVVGVNRVGEGGGLAYSGDSAVIDPWGEILVEAKKDPSMLLAELDPGRVADARTKLPFLRDRR</sequence>
<keyword evidence="3" id="KW-1185">Reference proteome</keyword>
<dbReference type="InterPro" id="IPR036526">
    <property type="entry name" value="C-N_Hydrolase_sf"/>
</dbReference>
<name>D0LKK6_HALO1</name>
<accession>D0LKK6</accession>
<dbReference type="CDD" id="cd07583">
    <property type="entry name" value="nitrilase_5"/>
    <property type="match status" value="1"/>
</dbReference>
<evidence type="ECO:0000313" key="3">
    <source>
        <dbReference type="Proteomes" id="UP000001880"/>
    </source>
</evidence>
<dbReference type="InterPro" id="IPR052737">
    <property type="entry name" value="Omega-amidase_YafV"/>
</dbReference>
<dbReference type="RefSeq" id="WP_012827662.1">
    <property type="nucleotide sequence ID" value="NC_013440.1"/>
</dbReference>
<dbReference type="eggNOG" id="COG0388">
    <property type="taxonomic scope" value="Bacteria"/>
</dbReference>
<keyword evidence="2" id="KW-0012">Acyltransferase</keyword>
<evidence type="ECO:0000313" key="2">
    <source>
        <dbReference type="EMBL" id="ACY15054.1"/>
    </source>
</evidence>
<keyword evidence="2" id="KW-0808">Transferase</keyword>
<keyword evidence="2" id="KW-0449">Lipoprotein</keyword>
<dbReference type="KEGG" id="hoh:Hoch_2518"/>
<organism evidence="2 3">
    <name type="scientific">Haliangium ochraceum (strain DSM 14365 / JCM 11303 / SMP-2)</name>
    <dbReference type="NCBI Taxonomy" id="502025"/>
    <lineage>
        <taxon>Bacteria</taxon>
        <taxon>Pseudomonadati</taxon>
        <taxon>Myxococcota</taxon>
        <taxon>Polyangia</taxon>
        <taxon>Haliangiales</taxon>
        <taxon>Kofleriaceae</taxon>
        <taxon>Haliangium</taxon>
    </lineage>
</organism>
<dbReference type="EMBL" id="CP001804">
    <property type="protein sequence ID" value="ACY15054.1"/>
    <property type="molecule type" value="Genomic_DNA"/>
</dbReference>
<dbReference type="Gene3D" id="3.60.110.10">
    <property type="entry name" value="Carbon-nitrogen hydrolase"/>
    <property type="match status" value="1"/>
</dbReference>
<dbReference type="Pfam" id="PF00795">
    <property type="entry name" value="CN_hydrolase"/>
    <property type="match status" value="1"/>
</dbReference>
<proteinExistence type="predicted"/>
<dbReference type="PANTHER" id="PTHR47799">
    <property type="entry name" value="OMEGA-AMIDASE YAFV"/>
    <property type="match status" value="1"/>
</dbReference>
<dbReference type="PROSITE" id="PS50263">
    <property type="entry name" value="CN_HYDROLASE"/>
    <property type="match status" value="1"/>
</dbReference>
<dbReference type="GO" id="GO:0016746">
    <property type="term" value="F:acyltransferase activity"/>
    <property type="evidence" value="ECO:0007669"/>
    <property type="project" value="UniProtKB-KW"/>
</dbReference>
<protein>
    <submittedName>
        <fullName evidence="2">Nitrilase/cyanide hydratase and apolipoprotein N-acyltransferase</fullName>
    </submittedName>
</protein>
<dbReference type="InterPro" id="IPR003010">
    <property type="entry name" value="C-N_Hydrolase"/>
</dbReference>
<dbReference type="AlphaFoldDB" id="D0LKK6"/>
<dbReference type="PANTHER" id="PTHR47799:SF1">
    <property type="entry name" value="OMEGA-AMIDASE YAFV"/>
    <property type="match status" value="1"/>
</dbReference>
<gene>
    <name evidence="2" type="ordered locus">Hoch_2518</name>
</gene>
<reference evidence="2 3" key="1">
    <citation type="journal article" date="2010" name="Stand. Genomic Sci.">
        <title>Complete genome sequence of Haliangium ochraceum type strain (SMP-2).</title>
        <authorList>
            <consortium name="US DOE Joint Genome Institute (JGI-PGF)"/>
            <person name="Ivanova N."/>
            <person name="Daum C."/>
            <person name="Lang E."/>
            <person name="Abt B."/>
            <person name="Kopitz M."/>
            <person name="Saunders E."/>
            <person name="Lapidus A."/>
            <person name="Lucas S."/>
            <person name="Glavina Del Rio T."/>
            <person name="Nolan M."/>
            <person name="Tice H."/>
            <person name="Copeland A."/>
            <person name="Cheng J.F."/>
            <person name="Chen F."/>
            <person name="Bruce D."/>
            <person name="Goodwin L."/>
            <person name="Pitluck S."/>
            <person name="Mavromatis K."/>
            <person name="Pati A."/>
            <person name="Mikhailova N."/>
            <person name="Chen A."/>
            <person name="Palaniappan K."/>
            <person name="Land M."/>
            <person name="Hauser L."/>
            <person name="Chang Y.J."/>
            <person name="Jeffries C.D."/>
            <person name="Detter J.C."/>
            <person name="Brettin T."/>
            <person name="Rohde M."/>
            <person name="Goker M."/>
            <person name="Bristow J."/>
            <person name="Markowitz V."/>
            <person name="Eisen J.A."/>
            <person name="Hugenholtz P."/>
            <person name="Kyrpides N.C."/>
            <person name="Klenk H.P."/>
        </authorList>
    </citation>
    <scope>NUCLEOTIDE SEQUENCE [LARGE SCALE GENOMIC DNA]</scope>
    <source>
        <strain evidence="3">DSM 14365 / CIP 107738 / JCM 11303 / AJ 13395 / SMP-2</strain>
    </source>
</reference>
<dbReference type="Proteomes" id="UP000001880">
    <property type="component" value="Chromosome"/>
</dbReference>
<dbReference type="GO" id="GO:0106008">
    <property type="term" value="F:2-oxoglutaramate amidase activity"/>
    <property type="evidence" value="ECO:0007669"/>
    <property type="project" value="TreeGrafter"/>
</dbReference>
<dbReference type="OrthoDB" id="9811121at2"/>
<dbReference type="STRING" id="502025.Hoch_2518"/>
<dbReference type="HOGENOM" id="CLU_030130_3_7_7"/>
<dbReference type="SUPFAM" id="SSF56317">
    <property type="entry name" value="Carbon-nitrogen hydrolase"/>
    <property type="match status" value="1"/>
</dbReference>